<dbReference type="AlphaFoldDB" id="A0A9P0BUZ0"/>
<feature type="transmembrane region" description="Helical" evidence="1">
    <location>
        <begin position="168"/>
        <end position="198"/>
    </location>
</feature>
<dbReference type="EMBL" id="LR824024">
    <property type="protein sequence ID" value="CAH0595233.1"/>
    <property type="molecule type" value="Genomic_DNA"/>
</dbReference>
<feature type="transmembrane region" description="Helical" evidence="1">
    <location>
        <begin position="125"/>
        <end position="148"/>
    </location>
</feature>
<feature type="transmembrane region" description="Helical" evidence="1">
    <location>
        <begin position="94"/>
        <end position="118"/>
    </location>
</feature>
<organism evidence="2 3">
    <name type="scientific">Chrysodeixis includens</name>
    <name type="common">Soybean looper</name>
    <name type="synonym">Pseudoplusia includens</name>
    <dbReference type="NCBI Taxonomy" id="689277"/>
    <lineage>
        <taxon>Eukaryota</taxon>
        <taxon>Metazoa</taxon>
        <taxon>Ecdysozoa</taxon>
        <taxon>Arthropoda</taxon>
        <taxon>Hexapoda</taxon>
        <taxon>Insecta</taxon>
        <taxon>Pterygota</taxon>
        <taxon>Neoptera</taxon>
        <taxon>Endopterygota</taxon>
        <taxon>Lepidoptera</taxon>
        <taxon>Glossata</taxon>
        <taxon>Ditrysia</taxon>
        <taxon>Noctuoidea</taxon>
        <taxon>Noctuidae</taxon>
        <taxon>Plusiinae</taxon>
        <taxon>Chrysodeixis</taxon>
    </lineage>
</organism>
<keyword evidence="1" id="KW-1133">Transmembrane helix</keyword>
<accession>A0A9P0BUZ0</accession>
<sequence>MQNSPKFDFAKHLDQSQYTYFLENGREGNVEAQDSRVNKAWPLSVKRSLVRRLLPIVILIGGLEIVTGIVFLSFVGCHVTDYDALYDTKDTKMISLMSFGGLITLIISGAMLLTAIILERRRMLWIYVLTSTFLCVYIFVLSVMQIHFALLVLQKDTYKLVLPKNRQFLLSTACVVGIVTMLGSVIHFIGNVTVFTYYNLKYIQPIFFNGNS</sequence>
<dbReference type="Proteomes" id="UP001154114">
    <property type="component" value="Chromosome 21"/>
</dbReference>
<keyword evidence="1" id="KW-0472">Membrane</keyword>
<protein>
    <submittedName>
        <fullName evidence="2">Uncharacterized protein</fullName>
    </submittedName>
</protein>
<evidence type="ECO:0000313" key="2">
    <source>
        <dbReference type="EMBL" id="CAH0595233.1"/>
    </source>
</evidence>
<keyword evidence="3" id="KW-1185">Reference proteome</keyword>
<dbReference type="OrthoDB" id="7317873at2759"/>
<feature type="transmembrane region" description="Helical" evidence="1">
    <location>
        <begin position="53"/>
        <end position="74"/>
    </location>
</feature>
<gene>
    <name evidence="2" type="ORF">CINC_LOCUS6631</name>
</gene>
<evidence type="ECO:0000256" key="1">
    <source>
        <dbReference type="SAM" id="Phobius"/>
    </source>
</evidence>
<reference evidence="2" key="1">
    <citation type="submission" date="2021-12" db="EMBL/GenBank/DDBJ databases">
        <authorList>
            <person name="King R."/>
        </authorList>
    </citation>
    <scope>NUCLEOTIDE SEQUENCE</scope>
</reference>
<proteinExistence type="predicted"/>
<evidence type="ECO:0000313" key="3">
    <source>
        <dbReference type="Proteomes" id="UP001154114"/>
    </source>
</evidence>
<name>A0A9P0BUZ0_CHRIL</name>
<keyword evidence="1" id="KW-0812">Transmembrane</keyword>